<dbReference type="Gene3D" id="3.40.50.1820">
    <property type="entry name" value="alpha/beta hydrolase"/>
    <property type="match status" value="1"/>
</dbReference>
<keyword evidence="2" id="KW-0719">Serine esterase</keyword>
<dbReference type="InterPro" id="IPR012020">
    <property type="entry name" value="ABHD4"/>
</dbReference>
<comment type="caution">
    <text evidence="5">The sequence shown here is derived from an EMBL/GenBank/DDBJ whole genome shotgun (WGS) entry which is preliminary data.</text>
</comment>
<protein>
    <submittedName>
        <fullName evidence="5">Hydrolase</fullName>
    </submittedName>
</protein>
<dbReference type="PROSITE" id="PS01133">
    <property type="entry name" value="UPF0017"/>
    <property type="match status" value="1"/>
</dbReference>
<dbReference type="InterPro" id="IPR029058">
    <property type="entry name" value="AB_hydrolase_fold"/>
</dbReference>
<dbReference type="InterPro" id="IPR050960">
    <property type="entry name" value="AB_hydrolase_4_sf"/>
</dbReference>
<gene>
    <name evidence="5" type="ORF">GCM10023333_17970</name>
</gene>
<comment type="similarity">
    <text evidence="1">Belongs to the AB hydrolase superfamily. AB hydrolase 4 family.</text>
</comment>
<proteinExistence type="inferred from homology"/>
<dbReference type="NCBIfam" id="NF008218">
    <property type="entry name" value="PRK10985.1"/>
    <property type="match status" value="1"/>
</dbReference>
<dbReference type="Pfam" id="PF00561">
    <property type="entry name" value="Abhydrolase_1"/>
    <property type="match status" value="1"/>
</dbReference>
<keyword evidence="6" id="KW-1185">Reference proteome</keyword>
<organism evidence="5 6">
    <name type="scientific">Ferrimonas pelagia</name>
    <dbReference type="NCBI Taxonomy" id="1177826"/>
    <lineage>
        <taxon>Bacteria</taxon>
        <taxon>Pseudomonadati</taxon>
        <taxon>Pseudomonadota</taxon>
        <taxon>Gammaproteobacteria</taxon>
        <taxon>Alteromonadales</taxon>
        <taxon>Ferrimonadaceae</taxon>
        <taxon>Ferrimonas</taxon>
    </lineage>
</organism>
<feature type="domain" description="AB hydrolase-1" evidence="4">
    <location>
        <begin position="60"/>
        <end position="297"/>
    </location>
</feature>
<dbReference type="SUPFAM" id="SSF53474">
    <property type="entry name" value="alpha/beta-Hydrolases"/>
    <property type="match status" value="1"/>
</dbReference>
<dbReference type="InterPro" id="IPR000952">
    <property type="entry name" value="AB_hydrolase_4_CS"/>
</dbReference>
<evidence type="ECO:0000256" key="1">
    <source>
        <dbReference type="ARBA" id="ARBA00010884"/>
    </source>
</evidence>
<evidence type="ECO:0000313" key="6">
    <source>
        <dbReference type="Proteomes" id="UP001499988"/>
    </source>
</evidence>
<dbReference type="EMBL" id="BAABJZ010000024">
    <property type="protein sequence ID" value="GAA4884075.1"/>
    <property type="molecule type" value="Genomic_DNA"/>
</dbReference>
<dbReference type="RefSeq" id="WP_425557348.1">
    <property type="nucleotide sequence ID" value="NZ_BAABJZ010000024.1"/>
</dbReference>
<evidence type="ECO:0000256" key="3">
    <source>
        <dbReference type="ARBA" id="ARBA00022801"/>
    </source>
</evidence>
<dbReference type="InterPro" id="IPR000073">
    <property type="entry name" value="AB_hydrolase_1"/>
</dbReference>
<name>A0ABP9ES42_9GAMM</name>
<dbReference type="Proteomes" id="UP001499988">
    <property type="component" value="Unassembled WGS sequence"/>
</dbReference>
<accession>A0ABP9ES42</accession>
<dbReference type="PANTHER" id="PTHR10794">
    <property type="entry name" value="ABHYDROLASE DOMAIN-CONTAINING PROTEIN"/>
    <property type="match status" value="1"/>
</dbReference>
<keyword evidence="3 5" id="KW-0378">Hydrolase</keyword>
<reference evidence="6" key="1">
    <citation type="journal article" date="2019" name="Int. J. Syst. Evol. Microbiol.">
        <title>The Global Catalogue of Microorganisms (GCM) 10K type strain sequencing project: providing services to taxonomists for standard genome sequencing and annotation.</title>
        <authorList>
            <consortium name="The Broad Institute Genomics Platform"/>
            <consortium name="The Broad Institute Genome Sequencing Center for Infectious Disease"/>
            <person name="Wu L."/>
            <person name="Ma J."/>
        </authorList>
    </citation>
    <scope>NUCLEOTIDE SEQUENCE [LARGE SCALE GENOMIC DNA]</scope>
    <source>
        <strain evidence="6">JCM 18401</strain>
    </source>
</reference>
<evidence type="ECO:0000313" key="5">
    <source>
        <dbReference type="EMBL" id="GAA4884075.1"/>
    </source>
</evidence>
<evidence type="ECO:0000259" key="4">
    <source>
        <dbReference type="Pfam" id="PF00561"/>
    </source>
</evidence>
<dbReference type="PIRSF" id="PIRSF005211">
    <property type="entry name" value="Ab_hydro_YheT"/>
    <property type="match status" value="1"/>
</dbReference>
<dbReference type="PANTHER" id="PTHR10794:SF94">
    <property type="entry name" value="ESTERASE YHET-RELATED"/>
    <property type="match status" value="1"/>
</dbReference>
<sequence length="319" mass="36173">MPIKSSFRPSRWWHNPHLQTIWPVLTKPKQRPRLQRQRLELDDGDFLDLDWQAQPQGDAPLLVLVHGLEGSADSHYVRRLLLAAEQQSLAAVVMHQRSCSGEPNRLLRSYHSGASDDLAAVLTELKRQRPHTPLWMVGYSLGGNQLTKYLGETGDASLVTKAVVISAPLDLAACAQRMEQGFSRVYQRHLLSRLQRKTADKLTQLPLSAEQLRGLNTFYQFDHQITAPINGFASADDYYRRASGKPFMRQIRTPTLILHAEDDPFMTQAVIPLPQEMSNSVELELCPNGGHVGFIEGGWPWAPRYYLERRILAYLSNTD</sequence>
<evidence type="ECO:0000256" key="2">
    <source>
        <dbReference type="ARBA" id="ARBA00022487"/>
    </source>
</evidence>
<dbReference type="GO" id="GO:0016787">
    <property type="term" value="F:hydrolase activity"/>
    <property type="evidence" value="ECO:0007669"/>
    <property type="project" value="UniProtKB-KW"/>
</dbReference>